<keyword evidence="2" id="KW-0547">Nucleotide-binding</keyword>
<dbReference type="Pfam" id="PF00149">
    <property type="entry name" value="Metallophos"/>
    <property type="match status" value="1"/>
</dbReference>
<dbReference type="PANTHER" id="PTHR11575">
    <property type="entry name" value="5'-NUCLEOTIDASE-RELATED"/>
    <property type="match status" value="1"/>
</dbReference>
<feature type="chain" id="PRO_5044962767" evidence="2">
    <location>
        <begin position="28"/>
        <end position="653"/>
    </location>
</feature>
<evidence type="ECO:0000259" key="5">
    <source>
        <dbReference type="Pfam" id="PF02872"/>
    </source>
</evidence>
<evidence type="ECO:0000256" key="3">
    <source>
        <dbReference type="SAM" id="Phobius"/>
    </source>
</evidence>
<organism evidence="6 7">
    <name type="scientific">Bariatricus massiliensis</name>
    <dbReference type="NCBI Taxonomy" id="1745713"/>
    <lineage>
        <taxon>Bacteria</taxon>
        <taxon>Bacillati</taxon>
        <taxon>Bacillota</taxon>
        <taxon>Clostridia</taxon>
        <taxon>Lachnospirales</taxon>
        <taxon>Lachnospiraceae</taxon>
        <taxon>Bariatricus</taxon>
    </lineage>
</organism>
<dbReference type="SUPFAM" id="SSF56300">
    <property type="entry name" value="Metallo-dependent phosphatases"/>
    <property type="match status" value="1"/>
</dbReference>
<dbReference type="InterPro" id="IPR036907">
    <property type="entry name" value="5'-Nucleotdase_C_sf"/>
</dbReference>
<gene>
    <name evidence="6" type="ORF">LIZ65_14515</name>
</gene>
<comment type="similarity">
    <text evidence="2">Belongs to the 5'-nucleotidase family.</text>
</comment>
<name>A0ABS8DJ94_9FIRM</name>
<keyword evidence="7" id="KW-1185">Reference proteome</keyword>
<dbReference type="InterPro" id="IPR004843">
    <property type="entry name" value="Calcineurin-like_PHP"/>
</dbReference>
<keyword evidence="2" id="KW-0378">Hydrolase</keyword>
<feature type="domain" description="5'-Nucleotidase C-terminal" evidence="5">
    <location>
        <begin position="368"/>
        <end position="525"/>
    </location>
</feature>
<dbReference type="InterPro" id="IPR008334">
    <property type="entry name" value="5'-Nucleotdase_C"/>
</dbReference>
<dbReference type="CDD" id="cd00845">
    <property type="entry name" value="MPP_UshA_N_like"/>
    <property type="match status" value="1"/>
</dbReference>
<dbReference type="PRINTS" id="PR01607">
    <property type="entry name" value="APYRASEFAMLY"/>
</dbReference>
<dbReference type="InterPro" id="IPR029052">
    <property type="entry name" value="Metallo-depent_PP-like"/>
</dbReference>
<proteinExistence type="inferred from homology"/>
<dbReference type="SUPFAM" id="SSF55816">
    <property type="entry name" value="5'-nucleotidase (syn. UDP-sugar hydrolase), C-terminal domain"/>
    <property type="match status" value="1"/>
</dbReference>
<keyword evidence="3" id="KW-1133">Transmembrane helix</keyword>
<keyword evidence="3" id="KW-0812">Transmembrane</keyword>
<dbReference type="Proteomes" id="UP001299546">
    <property type="component" value="Unassembled WGS sequence"/>
</dbReference>
<comment type="caution">
    <text evidence="6">The sequence shown here is derived from an EMBL/GenBank/DDBJ whole genome shotgun (WGS) entry which is preliminary data.</text>
</comment>
<reference evidence="6 7" key="1">
    <citation type="submission" date="2021-10" db="EMBL/GenBank/DDBJ databases">
        <title>Collection of gut derived symbiotic bacterial strains cultured from healthy donors.</title>
        <authorList>
            <person name="Lin H."/>
            <person name="Littmann E."/>
            <person name="Kohout C."/>
            <person name="Pamer E.G."/>
        </authorList>
    </citation>
    <scope>NUCLEOTIDE SEQUENCE [LARGE SCALE GENOMIC DNA]</scope>
    <source>
        <strain evidence="6 7">DFI.1.165</strain>
    </source>
</reference>
<dbReference type="PANTHER" id="PTHR11575:SF24">
    <property type="entry name" value="5'-NUCLEOTIDASE"/>
    <property type="match status" value="1"/>
</dbReference>
<dbReference type="InterPro" id="IPR006179">
    <property type="entry name" value="5_nucleotidase/apyrase"/>
</dbReference>
<dbReference type="Pfam" id="PF02872">
    <property type="entry name" value="5_nucleotid_C"/>
    <property type="match status" value="1"/>
</dbReference>
<keyword evidence="1 2" id="KW-0732">Signal</keyword>
<evidence type="ECO:0000313" key="6">
    <source>
        <dbReference type="EMBL" id="MCB7388498.1"/>
    </source>
</evidence>
<evidence type="ECO:0000256" key="2">
    <source>
        <dbReference type="RuleBase" id="RU362119"/>
    </source>
</evidence>
<dbReference type="Gene3D" id="3.60.21.10">
    <property type="match status" value="1"/>
</dbReference>
<dbReference type="RefSeq" id="WP_066738648.1">
    <property type="nucleotide sequence ID" value="NZ_JAJCIQ010000012.1"/>
</dbReference>
<keyword evidence="3" id="KW-0472">Membrane</keyword>
<sequence>MKKFKRIYAAMLAVVMLLSITAGSVYAEGTSKDKGEVSILFSHDLHSHLDVTYTNGGESGGFGKIETCIEEAKKENPATFLLDAGDFSMGTLYQTIYETHAAELVMLGRLGYDATTFGNHEFDYRAEGVANMLDSARKTAEEDTSLKLPAFVSANIDWSKNTDEDDKKIKDALDRYGSTPYTVIEREGVRIGVFGVMGRDSEACAPESGLEFEDIIETSKNVVKELQKEEVDMIVCLSHSGTWEKKEDSEDELLAEAVPEIDVIVSGHTHTTIEKPIVYDHTYVVSSGCYGVNLGQINLVPDDDGRWKIKDYIIQPLDEKVETDEKVTDELAVYKKAVEETYLSHFGYTFDQVLAYSPFDFTSIDEFAVEHREDTLGSLISDSYIYAVEQAEGDAYENVDFAVVASGVVRESFEEGNITVSDVFNVSSLGIGADRIPGYPLVSVYLTGKELRIAAELDASVSPIMTTAQLYPSGMVWTFNPHRMLLNKVTEVSMITDVDRNTGKGTKKEIEDDKLYRVVSGLYAAQMLGAVEDTSYGILSLTPKDKDGNPIENYEEHIIHNTATGEEVKEWSALASYLESFEKNEDGISQIPDRYEKPEGRKIVEDSKNIVDLVKNPNKYFFAIIGIVLFIIAILTLIIVLIVKLIRKRHKRK</sequence>
<evidence type="ECO:0000256" key="1">
    <source>
        <dbReference type="ARBA" id="ARBA00022729"/>
    </source>
</evidence>
<dbReference type="EMBL" id="JAJCIS010000012">
    <property type="protein sequence ID" value="MCB7388498.1"/>
    <property type="molecule type" value="Genomic_DNA"/>
</dbReference>
<protein>
    <submittedName>
        <fullName evidence="6">Bifunctional metallophosphatase/5'-nucleotidase</fullName>
    </submittedName>
</protein>
<evidence type="ECO:0000313" key="7">
    <source>
        <dbReference type="Proteomes" id="UP001299546"/>
    </source>
</evidence>
<feature type="signal peptide" evidence="2">
    <location>
        <begin position="1"/>
        <end position="27"/>
    </location>
</feature>
<feature type="transmembrane region" description="Helical" evidence="3">
    <location>
        <begin position="620"/>
        <end position="643"/>
    </location>
</feature>
<feature type="domain" description="Calcineurin-like phosphoesterase" evidence="4">
    <location>
        <begin position="44"/>
        <end position="271"/>
    </location>
</feature>
<evidence type="ECO:0000259" key="4">
    <source>
        <dbReference type="Pfam" id="PF00149"/>
    </source>
</evidence>
<dbReference type="Gene3D" id="3.90.780.10">
    <property type="entry name" value="5'-Nucleotidase, C-terminal domain"/>
    <property type="match status" value="1"/>
</dbReference>
<accession>A0ABS8DJ94</accession>